<feature type="compositionally biased region" description="Polar residues" evidence="2">
    <location>
        <begin position="15"/>
        <end position="27"/>
    </location>
</feature>
<accession>A0ABR0JYN4</accession>
<feature type="domain" description="Calcium channel YVC1-like C-terminal transmembrane" evidence="5">
    <location>
        <begin position="335"/>
        <end position="645"/>
    </location>
</feature>
<dbReference type="InterPro" id="IPR056336">
    <property type="entry name" value="YVC1_C"/>
</dbReference>
<reference evidence="6 7" key="1">
    <citation type="submission" date="2023-08" db="EMBL/GenBank/DDBJ databases">
        <title>Black Yeasts Isolated from many extreme environments.</title>
        <authorList>
            <person name="Coleine C."/>
            <person name="Stajich J.E."/>
            <person name="Selbmann L."/>
        </authorList>
    </citation>
    <scope>NUCLEOTIDE SEQUENCE [LARGE SCALE GENOMIC DNA]</scope>
    <source>
        <strain evidence="6 7">CCFEE 5885</strain>
    </source>
</reference>
<dbReference type="PANTHER" id="PTHR35859:SF4">
    <property type="entry name" value="MEMBRANE CHANNEL PROTEIN, PUTATIVE (AFU_ORTHOLOGUE AFUA_6G11300)-RELATED"/>
    <property type="match status" value="1"/>
</dbReference>
<feature type="region of interest" description="Disordered" evidence="2">
    <location>
        <begin position="850"/>
        <end position="989"/>
    </location>
</feature>
<feature type="transmembrane region" description="Helical" evidence="3">
    <location>
        <begin position="330"/>
        <end position="347"/>
    </location>
</feature>
<feature type="region of interest" description="Disordered" evidence="2">
    <location>
        <begin position="1"/>
        <end position="91"/>
    </location>
</feature>
<evidence type="ECO:0000313" key="6">
    <source>
        <dbReference type="EMBL" id="KAK5079526.1"/>
    </source>
</evidence>
<feature type="transmembrane region" description="Helical" evidence="3">
    <location>
        <begin position="498"/>
        <end position="515"/>
    </location>
</feature>
<keyword evidence="3" id="KW-0472">Membrane</keyword>
<feature type="compositionally biased region" description="Polar residues" evidence="2">
    <location>
        <begin position="1112"/>
        <end position="1122"/>
    </location>
</feature>
<feature type="region of interest" description="Disordered" evidence="2">
    <location>
        <begin position="1080"/>
        <end position="1190"/>
    </location>
</feature>
<evidence type="ECO:0000313" key="7">
    <source>
        <dbReference type="Proteomes" id="UP001345013"/>
    </source>
</evidence>
<feature type="compositionally biased region" description="Basic and acidic residues" evidence="2">
    <location>
        <begin position="820"/>
        <end position="832"/>
    </location>
</feature>
<sequence>MLSTLTQSVRRKFQPETSSPGHLTRTVTFPEDRRSSGGQKRSFFHYRDNARRNPPRDADHDDEEDEQGMEDEDGDEEEGSEDTGLEEDSPLLPIFSSHHLNALPVFTLTHTFREMAIERCDTVLTWEQLRSPQVSQFLVKPIQQEIRDHRFSAATQYALLANCMQFKKEAGLQPGNSGTNMTRAMVCELIAIRMLRECGTRDLIDALSYDFDPLQGQPAPEGQQRQTPRSARISCIEIAIRANAKRFLAHPLVVQHLEAIWNGSIVFHSAADSMHRRRIPMLYTSYGTNRQSSAPSQHLLANNRTATLYNPREASLFKLSRLRVPRYRNILSTMSFAILLVLFLAVLEDRPLEITPMEILFWVWAAGYMLDEVIGFNEQGFSLYIASFWNTFDVGILLLLFAYLCLRLCGVAIPDDNINKIHITNTAYDVLATTAILLFPRLFSVLDHYRYFSQLIIAFRMMAADMLAIFVLIVIFCSGFLVALTFAFSKGKTEDPKAVAYALLQILLGFTPAAWDRWPTYSWLGKIVLILFLFICHFVVVTILITVLTNSFMEIVRNANEEHQYLFAVNVISNVKSDALFAYVPPINVLQWLLTPLRYFLPFREYVKVNRTLIKVTHLPILWTIYLYERLVLRRRYIEQIDLVESRGRRVRKTLSQRLPRLIREPSIATFRQEAALEEVFRQAADTTLRTGTSQERRKSSHVVSNWMHHMDDEDAEPPQEQDHKIVDRLERRRFSGRRLLPPSTRNFSTTRRATSVVSDPTDMPSHADFFSPRGRIAASVDLTPSAVELPLQQTDADGDDELLTNEEDTDVNTAAPETEQAHLSKDGRNALHPDYFGSTIASQVRSPGYQNAENSARPHISIAQPVARPRGGGDGRPKHARNVSSATMIYNPPPESDKDDTLPQNTISASPKRMVLDPVTGSQSPSSKPSTNISGRKTPKKQPFALRQRPVLPTKDNAAFRSTPDFSNLHSQSKPTDIPQGGRGKRRSSLEMDLISDIGDNKAVGGGYVGAIPASFASQMAHATNAMRQSQLQMQKQEQQRRNEDNEMFSRLMMARMNTLEEGFREVVHEVRESVKIATSGLASRQRSPEREVIVQKKPKDKRFRDRQERSNINSGATSVISADDRPKTANSTSGKERASEPGGPVQPFTPLQEATPRFSQAKQDGQIVNDPAEAEAEHPNAEEKDDSQ</sequence>
<feature type="compositionally biased region" description="Basic and acidic residues" evidence="2">
    <location>
        <begin position="45"/>
        <end position="59"/>
    </location>
</feature>
<name>A0ABR0JYN4_9EURO</name>
<feature type="transmembrane region" description="Helical" evidence="3">
    <location>
        <begin position="527"/>
        <end position="548"/>
    </location>
</feature>
<keyword evidence="7" id="KW-1185">Reference proteome</keyword>
<keyword evidence="3" id="KW-0812">Transmembrane</keyword>
<dbReference type="Pfam" id="PF23190">
    <property type="entry name" value="LHD_TRPY1"/>
    <property type="match status" value="1"/>
</dbReference>
<feature type="region of interest" description="Disordered" evidence="2">
    <location>
        <begin position="794"/>
        <end position="832"/>
    </location>
</feature>
<evidence type="ECO:0000256" key="3">
    <source>
        <dbReference type="SAM" id="Phobius"/>
    </source>
</evidence>
<dbReference type="InterPro" id="IPR056337">
    <property type="entry name" value="LHD_YVC1"/>
</dbReference>
<organism evidence="6 7">
    <name type="scientific">Lithohypha guttulata</name>
    <dbReference type="NCBI Taxonomy" id="1690604"/>
    <lineage>
        <taxon>Eukaryota</taxon>
        <taxon>Fungi</taxon>
        <taxon>Dikarya</taxon>
        <taxon>Ascomycota</taxon>
        <taxon>Pezizomycotina</taxon>
        <taxon>Eurotiomycetes</taxon>
        <taxon>Chaetothyriomycetidae</taxon>
        <taxon>Chaetothyriales</taxon>
        <taxon>Trichomeriaceae</taxon>
        <taxon>Lithohypha</taxon>
    </lineage>
</organism>
<feature type="compositionally biased region" description="Acidic residues" evidence="2">
    <location>
        <begin position="797"/>
        <end position="811"/>
    </location>
</feature>
<gene>
    <name evidence="6" type="ORF">LTR24_009204</name>
</gene>
<dbReference type="PANTHER" id="PTHR35859">
    <property type="entry name" value="NONSELECTIVE CATION CHANNEL PROTEIN"/>
    <property type="match status" value="1"/>
</dbReference>
<evidence type="ECO:0000259" key="5">
    <source>
        <dbReference type="Pfam" id="PF23317"/>
    </source>
</evidence>
<proteinExistence type="predicted"/>
<feature type="transmembrane region" description="Helical" evidence="3">
    <location>
        <begin position="466"/>
        <end position="486"/>
    </location>
</feature>
<feature type="region of interest" description="Disordered" evidence="2">
    <location>
        <begin position="740"/>
        <end position="766"/>
    </location>
</feature>
<feature type="compositionally biased region" description="Acidic residues" evidence="2">
    <location>
        <begin position="60"/>
        <end position="89"/>
    </location>
</feature>
<feature type="domain" description="YVC1 N-terminal linker helical" evidence="4">
    <location>
        <begin position="144"/>
        <end position="272"/>
    </location>
</feature>
<keyword evidence="3" id="KW-1133">Transmembrane helix</keyword>
<protein>
    <recommendedName>
        <fullName evidence="8">Ion transport domain-containing protein</fullName>
    </recommendedName>
</protein>
<evidence type="ECO:0000256" key="2">
    <source>
        <dbReference type="SAM" id="MobiDB-lite"/>
    </source>
</evidence>
<feature type="compositionally biased region" description="Polar residues" evidence="2">
    <location>
        <begin position="744"/>
        <end position="759"/>
    </location>
</feature>
<feature type="compositionally biased region" description="Basic and acidic residues" evidence="2">
    <location>
        <begin position="1177"/>
        <end position="1190"/>
    </location>
</feature>
<dbReference type="Pfam" id="PF23317">
    <property type="entry name" value="YVC1_C"/>
    <property type="match status" value="1"/>
</dbReference>
<evidence type="ECO:0000256" key="1">
    <source>
        <dbReference type="SAM" id="Coils"/>
    </source>
</evidence>
<comment type="caution">
    <text evidence="6">The sequence shown here is derived from an EMBL/GenBank/DDBJ whole genome shotgun (WGS) entry which is preliminary data.</text>
</comment>
<feature type="compositionally biased region" description="Polar residues" evidence="2">
    <location>
        <begin position="921"/>
        <end position="936"/>
    </location>
</feature>
<feature type="transmembrane region" description="Helical" evidence="3">
    <location>
        <begin position="383"/>
        <end position="406"/>
    </location>
</feature>
<feature type="compositionally biased region" description="Polar residues" evidence="2">
    <location>
        <begin position="965"/>
        <end position="976"/>
    </location>
</feature>
<evidence type="ECO:0008006" key="8">
    <source>
        <dbReference type="Google" id="ProtNLM"/>
    </source>
</evidence>
<feature type="coiled-coil region" evidence="1">
    <location>
        <begin position="1021"/>
        <end position="1048"/>
    </location>
</feature>
<dbReference type="EMBL" id="JAVRRG010000190">
    <property type="protein sequence ID" value="KAK5079526.1"/>
    <property type="molecule type" value="Genomic_DNA"/>
</dbReference>
<dbReference type="InterPro" id="IPR052971">
    <property type="entry name" value="TRP_calcium_channel"/>
</dbReference>
<evidence type="ECO:0000259" key="4">
    <source>
        <dbReference type="Pfam" id="PF23190"/>
    </source>
</evidence>
<dbReference type="Proteomes" id="UP001345013">
    <property type="component" value="Unassembled WGS sequence"/>
</dbReference>
<feature type="transmembrane region" description="Helical" evidence="3">
    <location>
        <begin position="359"/>
        <end position="377"/>
    </location>
</feature>
<keyword evidence="1" id="KW-0175">Coiled coil</keyword>